<dbReference type="Gene3D" id="3.30.1130.10">
    <property type="match status" value="1"/>
</dbReference>
<dbReference type="Pfam" id="PF02152">
    <property type="entry name" value="FolB"/>
    <property type="match status" value="1"/>
</dbReference>
<organism evidence="2 3">
    <name type="scientific">Campylobacter helveticus</name>
    <dbReference type="NCBI Taxonomy" id="28898"/>
    <lineage>
        <taxon>Bacteria</taxon>
        <taxon>Pseudomonadati</taxon>
        <taxon>Campylobacterota</taxon>
        <taxon>Epsilonproteobacteria</taxon>
        <taxon>Campylobacterales</taxon>
        <taxon>Campylobacteraceae</taxon>
        <taxon>Campylobacter</taxon>
    </lineage>
</organism>
<dbReference type="RefSeq" id="WP_082200011.1">
    <property type="nucleotide sequence ID" value="NZ_CAUWMG010000002.1"/>
</dbReference>
<dbReference type="SMART" id="SM00905">
    <property type="entry name" value="FolB"/>
    <property type="match status" value="1"/>
</dbReference>
<reference evidence="2 3" key="1">
    <citation type="submission" date="2019-05" db="EMBL/GenBank/DDBJ databases">
        <title>Draft genomes of eight strains of Campylobacter helveticus isolated from cats and a dog in New Zealand.</title>
        <authorList>
            <person name="Bojanic K."/>
            <person name="Midwinter A.C."/>
            <person name="Biggs P.J."/>
            <person name="Acke E."/>
            <person name="Cornelius A.J."/>
            <person name="Marshall J.C."/>
        </authorList>
    </citation>
    <scope>NUCLEOTIDE SEQUENCE [LARGE SCALE GENOMIC DNA]</scope>
    <source>
        <strain evidence="2 3">ACP123b</strain>
    </source>
</reference>
<evidence type="ECO:0000313" key="2">
    <source>
        <dbReference type="EMBL" id="TNB58641.1"/>
    </source>
</evidence>
<dbReference type="InterPro" id="IPR006157">
    <property type="entry name" value="FolB_dom"/>
</dbReference>
<evidence type="ECO:0000259" key="1">
    <source>
        <dbReference type="SMART" id="SM00905"/>
    </source>
</evidence>
<feature type="domain" description="Dihydroneopterin aldolase/epimerase" evidence="1">
    <location>
        <begin position="5"/>
        <end position="101"/>
    </location>
</feature>
<sequence>MQSHIKIKLKFKCIIGILDFEREKKQKVIVKIKAKADEFLDYAKVARAVKIDYKKQKFQTIEESLRFISLNLKKIFPQISYLKITTFKPKILKNAKVGVSNEFYFNKSKE</sequence>
<dbReference type="InterPro" id="IPR043133">
    <property type="entry name" value="GTP-CH-I_C/QueF"/>
</dbReference>
<protein>
    <submittedName>
        <fullName evidence="2">Dihydroneopterin aldolase</fullName>
    </submittedName>
</protein>
<dbReference type="KEGG" id="chv:CHELV3228_1130"/>
<dbReference type="EMBL" id="VDBS01000015">
    <property type="protein sequence ID" value="TNB58641.1"/>
    <property type="molecule type" value="Genomic_DNA"/>
</dbReference>
<dbReference type="SUPFAM" id="SSF55620">
    <property type="entry name" value="Tetrahydrobiopterin biosynthesis enzymes-like"/>
    <property type="match status" value="1"/>
</dbReference>
<gene>
    <name evidence="2" type="ORF">FDW42_01535</name>
</gene>
<proteinExistence type="predicted"/>
<dbReference type="GO" id="GO:0004150">
    <property type="term" value="F:dihydroneopterin aldolase activity"/>
    <property type="evidence" value="ECO:0007669"/>
    <property type="project" value="InterPro"/>
</dbReference>
<accession>A0AAX2UKP3</accession>
<dbReference type="GeneID" id="52037032"/>
<comment type="caution">
    <text evidence="2">The sequence shown here is derived from an EMBL/GenBank/DDBJ whole genome shotgun (WGS) entry which is preliminary data.</text>
</comment>
<evidence type="ECO:0000313" key="3">
    <source>
        <dbReference type="Proteomes" id="UP000306813"/>
    </source>
</evidence>
<name>A0AAX2UKP3_9BACT</name>
<dbReference type="AlphaFoldDB" id="A0AAX2UKP3"/>
<dbReference type="GO" id="GO:0006760">
    <property type="term" value="P:folic acid-containing compound metabolic process"/>
    <property type="evidence" value="ECO:0007669"/>
    <property type="project" value="InterPro"/>
</dbReference>
<dbReference type="Proteomes" id="UP000306813">
    <property type="component" value="Unassembled WGS sequence"/>
</dbReference>